<dbReference type="InterPro" id="IPR014722">
    <property type="entry name" value="Rib_uL2_dom2"/>
</dbReference>
<dbReference type="RefSeq" id="WP_142604149.1">
    <property type="nucleotide sequence ID" value="NZ_FXSZ01000006.1"/>
</dbReference>
<evidence type="ECO:0000256" key="2">
    <source>
        <dbReference type="ARBA" id="ARBA00004815"/>
    </source>
</evidence>
<evidence type="ECO:0000259" key="10">
    <source>
        <dbReference type="SMART" id="SM00841"/>
    </source>
</evidence>
<evidence type="ECO:0000256" key="3">
    <source>
        <dbReference type="ARBA" id="ARBA00009479"/>
    </source>
</evidence>
<dbReference type="CDD" id="cd04470">
    <property type="entry name" value="S1_EF-P_repeat_1"/>
    <property type="match status" value="1"/>
</dbReference>
<dbReference type="InterPro" id="IPR013852">
    <property type="entry name" value="Transl_elong_P/YeiP_CS"/>
</dbReference>
<protein>
    <recommendedName>
        <fullName evidence="7 8">Elongation factor P</fullName>
        <shortName evidence="7">EF-P</shortName>
    </recommendedName>
</protein>
<dbReference type="Gene3D" id="2.30.30.30">
    <property type="match status" value="1"/>
</dbReference>
<comment type="pathway">
    <text evidence="2 7">Protein biosynthesis; polypeptide chain elongation.</text>
</comment>
<dbReference type="GO" id="GO:0003746">
    <property type="term" value="F:translation elongation factor activity"/>
    <property type="evidence" value="ECO:0007669"/>
    <property type="project" value="UniProtKB-UniRule"/>
</dbReference>
<dbReference type="GO" id="GO:0043043">
    <property type="term" value="P:peptide biosynthetic process"/>
    <property type="evidence" value="ECO:0007669"/>
    <property type="project" value="InterPro"/>
</dbReference>
<gene>
    <name evidence="7" type="primary">efp</name>
    <name evidence="12" type="ORF">SAMN06265350_106192</name>
</gene>
<evidence type="ECO:0000313" key="13">
    <source>
        <dbReference type="Proteomes" id="UP000315971"/>
    </source>
</evidence>
<dbReference type="PANTHER" id="PTHR30053:SF12">
    <property type="entry name" value="ELONGATION FACTOR P (EF-P) FAMILY PROTEIN"/>
    <property type="match status" value="1"/>
</dbReference>
<proteinExistence type="inferred from homology"/>
<dbReference type="InterPro" id="IPR008991">
    <property type="entry name" value="Translation_prot_SH3-like_sf"/>
</dbReference>
<dbReference type="InterPro" id="IPR015365">
    <property type="entry name" value="Elong-fact-P_C"/>
</dbReference>
<dbReference type="InterPro" id="IPR013185">
    <property type="entry name" value="Transl_elong_KOW-like"/>
</dbReference>
<dbReference type="SUPFAM" id="SSF50249">
    <property type="entry name" value="Nucleic acid-binding proteins"/>
    <property type="match status" value="2"/>
</dbReference>
<comment type="similarity">
    <text evidence="3 7 9">Belongs to the elongation factor P family.</text>
</comment>
<keyword evidence="4 7" id="KW-0963">Cytoplasm</keyword>
<dbReference type="SUPFAM" id="SSF50104">
    <property type="entry name" value="Translation proteins SH3-like domain"/>
    <property type="match status" value="1"/>
</dbReference>
<dbReference type="InterPro" id="IPR020599">
    <property type="entry name" value="Transl_elong_fac_P/YeiP"/>
</dbReference>
<evidence type="ECO:0000256" key="5">
    <source>
        <dbReference type="ARBA" id="ARBA00022768"/>
    </source>
</evidence>
<dbReference type="SMART" id="SM00841">
    <property type="entry name" value="Elong-fact-P_C"/>
    <property type="match status" value="1"/>
</dbReference>
<dbReference type="EMBL" id="FXSZ01000006">
    <property type="protein sequence ID" value="SMO69529.1"/>
    <property type="molecule type" value="Genomic_DNA"/>
</dbReference>
<dbReference type="UniPathway" id="UPA00345"/>
<evidence type="ECO:0000256" key="7">
    <source>
        <dbReference type="HAMAP-Rule" id="MF_00141"/>
    </source>
</evidence>
<evidence type="ECO:0000256" key="4">
    <source>
        <dbReference type="ARBA" id="ARBA00022490"/>
    </source>
</evidence>
<comment type="subcellular location">
    <subcellularLocation>
        <location evidence="1 7">Cytoplasm</location>
    </subcellularLocation>
</comment>
<accession>A0A521DCY0</accession>
<keyword evidence="5 7" id="KW-0251">Elongation factor</keyword>
<dbReference type="AlphaFoldDB" id="A0A521DCY0"/>
<dbReference type="GO" id="GO:0005829">
    <property type="term" value="C:cytosol"/>
    <property type="evidence" value="ECO:0007669"/>
    <property type="project" value="UniProtKB-ARBA"/>
</dbReference>
<dbReference type="Proteomes" id="UP000315971">
    <property type="component" value="Unassembled WGS sequence"/>
</dbReference>
<evidence type="ECO:0000259" key="11">
    <source>
        <dbReference type="SMART" id="SM01185"/>
    </source>
</evidence>
<dbReference type="InterPro" id="IPR012340">
    <property type="entry name" value="NA-bd_OB-fold"/>
</dbReference>
<dbReference type="PIRSF" id="PIRSF005901">
    <property type="entry name" value="EF-P"/>
    <property type="match status" value="1"/>
</dbReference>
<organism evidence="12 13">
    <name type="scientific">Solitalea koreensis</name>
    <dbReference type="NCBI Taxonomy" id="543615"/>
    <lineage>
        <taxon>Bacteria</taxon>
        <taxon>Pseudomonadati</taxon>
        <taxon>Bacteroidota</taxon>
        <taxon>Sphingobacteriia</taxon>
        <taxon>Sphingobacteriales</taxon>
        <taxon>Sphingobacteriaceae</taxon>
        <taxon>Solitalea</taxon>
    </lineage>
</organism>
<evidence type="ECO:0000256" key="1">
    <source>
        <dbReference type="ARBA" id="ARBA00004496"/>
    </source>
</evidence>
<dbReference type="PROSITE" id="PS01275">
    <property type="entry name" value="EFP"/>
    <property type="match status" value="1"/>
</dbReference>
<keyword evidence="6 7" id="KW-0648">Protein biosynthesis</keyword>
<keyword evidence="13" id="KW-1185">Reference proteome</keyword>
<name>A0A521DCY0_9SPHI</name>
<dbReference type="FunFam" id="2.30.30.30:FF:000003">
    <property type="entry name" value="Elongation factor P"/>
    <property type="match status" value="1"/>
</dbReference>
<dbReference type="NCBIfam" id="TIGR00038">
    <property type="entry name" value="efp"/>
    <property type="match status" value="1"/>
</dbReference>
<dbReference type="NCBIfam" id="NF001810">
    <property type="entry name" value="PRK00529.1"/>
    <property type="match status" value="1"/>
</dbReference>
<dbReference type="Pfam" id="PF08207">
    <property type="entry name" value="EFP_N"/>
    <property type="match status" value="1"/>
</dbReference>
<dbReference type="FunFam" id="2.40.50.140:FF:000004">
    <property type="entry name" value="Elongation factor P"/>
    <property type="match status" value="1"/>
</dbReference>
<dbReference type="CDD" id="cd05794">
    <property type="entry name" value="S1_EF-P_repeat_2"/>
    <property type="match status" value="1"/>
</dbReference>
<evidence type="ECO:0000256" key="8">
    <source>
        <dbReference type="NCBIfam" id="TIGR00038"/>
    </source>
</evidence>
<feature type="domain" description="Elongation factor P C-terminal" evidence="10">
    <location>
        <begin position="130"/>
        <end position="186"/>
    </location>
</feature>
<dbReference type="PANTHER" id="PTHR30053">
    <property type="entry name" value="ELONGATION FACTOR P"/>
    <property type="match status" value="1"/>
</dbReference>
<dbReference type="InterPro" id="IPR001059">
    <property type="entry name" value="Transl_elong_P/YeiP_cen"/>
</dbReference>
<dbReference type="SMART" id="SM01185">
    <property type="entry name" value="EFP"/>
    <property type="match status" value="1"/>
</dbReference>
<dbReference type="OrthoDB" id="9801844at2"/>
<dbReference type="Gene3D" id="2.40.50.140">
    <property type="entry name" value="Nucleic acid-binding proteins"/>
    <property type="match status" value="2"/>
</dbReference>
<sequence>MATTSDISKGAFLRYNGELVMITDYTHITPGKGNAIYTVKSRNVQTGRQSEIRFRSGEKIELVRVETHELQYLYQESDSLICMNQESYEQIPVPMALFGDSLKYLKENTIVLVKFDDEDKPVYAEPPTYVELEVTYTENAVKGDTSSGRVLKAATIETGATVNVPLFVEAGEKIKINATTGEYMERVK</sequence>
<dbReference type="Pfam" id="PF01132">
    <property type="entry name" value="EFP"/>
    <property type="match status" value="1"/>
</dbReference>
<evidence type="ECO:0000256" key="6">
    <source>
        <dbReference type="ARBA" id="ARBA00022917"/>
    </source>
</evidence>
<evidence type="ECO:0000313" key="12">
    <source>
        <dbReference type="EMBL" id="SMO69529.1"/>
    </source>
</evidence>
<dbReference type="InterPro" id="IPR011768">
    <property type="entry name" value="Transl_elongation_fac_P"/>
</dbReference>
<comment type="function">
    <text evidence="7">Involved in peptide bond synthesis. Stimulates efficient translation and peptide-bond synthesis on native or reconstituted 70S ribosomes in vitro. Probably functions indirectly by altering the affinity of the ribosome for aminoacyl-tRNA, thus increasing their reactivity as acceptors for peptidyl transferase.</text>
</comment>
<feature type="domain" description="Translation elongation factor P/YeiP central" evidence="11">
    <location>
        <begin position="67"/>
        <end position="122"/>
    </location>
</feature>
<dbReference type="HAMAP" id="MF_00141">
    <property type="entry name" value="EF_P"/>
    <property type="match status" value="1"/>
</dbReference>
<evidence type="ECO:0000256" key="9">
    <source>
        <dbReference type="RuleBase" id="RU004389"/>
    </source>
</evidence>
<reference evidence="12 13" key="1">
    <citation type="submission" date="2017-05" db="EMBL/GenBank/DDBJ databases">
        <authorList>
            <person name="Varghese N."/>
            <person name="Submissions S."/>
        </authorList>
    </citation>
    <scope>NUCLEOTIDE SEQUENCE [LARGE SCALE GENOMIC DNA]</scope>
    <source>
        <strain evidence="12 13">DSM 21342</strain>
    </source>
</reference>
<dbReference type="Pfam" id="PF09285">
    <property type="entry name" value="Elong-fact-P_C"/>
    <property type="match status" value="1"/>
</dbReference>